<protein>
    <submittedName>
        <fullName evidence="1">Uncharacterized protein</fullName>
    </submittedName>
</protein>
<evidence type="ECO:0000313" key="2">
    <source>
        <dbReference type="Proteomes" id="UP000306509"/>
    </source>
</evidence>
<gene>
    <name evidence="1" type="ORF">DSM106044_01352</name>
</gene>
<keyword evidence="2" id="KW-1185">Reference proteome</keyword>
<dbReference type="OrthoDB" id="2104220at2"/>
<name>A0A4U8QB95_9FIRM</name>
<dbReference type="RefSeq" id="WP_027293891.1">
    <property type="nucleotide sequence ID" value="NZ_CABMJZ010000078.1"/>
</dbReference>
<organism evidence="1 2">
    <name type="scientific">Robinsoniella peoriensis</name>
    <dbReference type="NCBI Taxonomy" id="180332"/>
    <lineage>
        <taxon>Bacteria</taxon>
        <taxon>Bacillati</taxon>
        <taxon>Bacillota</taxon>
        <taxon>Clostridia</taxon>
        <taxon>Lachnospirales</taxon>
        <taxon>Lachnospiraceae</taxon>
        <taxon>Robinsoniella</taxon>
    </lineage>
</organism>
<accession>A0A4U8QB95</accession>
<dbReference type="EMBL" id="QGQD01000029">
    <property type="protein sequence ID" value="TLD01764.1"/>
    <property type="molecule type" value="Genomic_DNA"/>
</dbReference>
<comment type="caution">
    <text evidence="1">The sequence shown here is derived from an EMBL/GenBank/DDBJ whole genome shotgun (WGS) entry which is preliminary data.</text>
</comment>
<proteinExistence type="predicted"/>
<dbReference type="AlphaFoldDB" id="A0A4U8QB95"/>
<reference evidence="1 2" key="1">
    <citation type="journal article" date="2019" name="Anaerobe">
        <title>Detection of Robinsoniella peoriensis in multiple bone samples of a trauma patient.</title>
        <authorList>
            <person name="Schrottner P."/>
            <person name="Hartwich K."/>
            <person name="Bunk B."/>
            <person name="Schober I."/>
            <person name="Helbig S."/>
            <person name="Rudolph W.W."/>
            <person name="Gunzer F."/>
        </authorList>
    </citation>
    <scope>NUCLEOTIDE SEQUENCE [LARGE SCALE GENOMIC DNA]</scope>
    <source>
        <strain evidence="1 2">DSM 106044</strain>
    </source>
</reference>
<evidence type="ECO:0000313" key="1">
    <source>
        <dbReference type="EMBL" id="TLD01764.1"/>
    </source>
</evidence>
<sequence length="62" mass="7443">MHSHEIDSYLRNKNWKLKPNEYVNIINVNSCPELDHIAYNSQNNDYNVWTKNGYAWTIKIEC</sequence>
<dbReference type="Proteomes" id="UP000306509">
    <property type="component" value="Unassembled WGS sequence"/>
</dbReference>